<dbReference type="SUPFAM" id="SSF54975">
    <property type="entry name" value="Acylphosphatase/BLUF domain-like"/>
    <property type="match status" value="1"/>
</dbReference>
<dbReference type="InterPro" id="IPR006070">
    <property type="entry name" value="Sua5-like_dom"/>
</dbReference>
<dbReference type="Proteomes" id="UP000199152">
    <property type="component" value="Unassembled WGS sequence"/>
</dbReference>
<dbReference type="InterPro" id="IPR036046">
    <property type="entry name" value="Acylphosphatase-like_dom_sf"/>
</dbReference>
<dbReference type="GO" id="GO:0003998">
    <property type="term" value="F:acylphosphatase activity"/>
    <property type="evidence" value="ECO:0007669"/>
    <property type="project" value="UniProtKB-EC"/>
</dbReference>
<dbReference type="InterPro" id="IPR017968">
    <property type="entry name" value="Acylphosphatase_CS"/>
</dbReference>
<dbReference type="Pfam" id="PF22521">
    <property type="entry name" value="HypF_C_2"/>
    <property type="match status" value="1"/>
</dbReference>
<keyword evidence="5" id="KW-0863">Zinc-finger</keyword>
<dbReference type="GO" id="GO:0008270">
    <property type="term" value="F:zinc ion binding"/>
    <property type="evidence" value="ECO:0007669"/>
    <property type="project" value="UniProtKB-KW"/>
</dbReference>
<feature type="active site" evidence="9">
    <location>
        <position position="34"/>
    </location>
</feature>
<dbReference type="UniPathway" id="UPA00335"/>
<dbReference type="SUPFAM" id="SSF55821">
    <property type="entry name" value="YrdC/RibB"/>
    <property type="match status" value="1"/>
</dbReference>
<keyword evidence="4" id="KW-0479">Metal-binding</keyword>
<keyword evidence="13" id="KW-1185">Reference proteome</keyword>
<accession>A0A1I4EJV4</accession>
<dbReference type="AlphaFoldDB" id="A0A1I4EJV4"/>
<keyword evidence="9" id="KW-0378">Hydrolase</keyword>
<dbReference type="InterPro" id="IPR004421">
    <property type="entry name" value="Carbamoyltransferase_HypF"/>
</dbReference>
<evidence type="ECO:0000256" key="4">
    <source>
        <dbReference type="ARBA" id="ARBA00022723"/>
    </source>
</evidence>
<dbReference type="InterPro" id="IPR051060">
    <property type="entry name" value="Carbamoyltrans_HypF-like"/>
</dbReference>
<dbReference type="InterPro" id="IPR001792">
    <property type="entry name" value="Acylphosphatase-like_dom"/>
</dbReference>
<evidence type="ECO:0000256" key="9">
    <source>
        <dbReference type="PROSITE-ProRule" id="PRU00520"/>
    </source>
</evidence>
<dbReference type="InterPro" id="IPR011125">
    <property type="entry name" value="Znf_HypF"/>
</dbReference>
<comment type="similarity">
    <text evidence="2 8">Belongs to the carbamoyltransferase HypF family.</text>
</comment>
<dbReference type="InParanoid" id="A0A1I4EJV4"/>
<comment type="catalytic activity">
    <reaction evidence="9">
        <text>an acyl phosphate + H2O = a carboxylate + phosphate + H(+)</text>
        <dbReference type="Rhea" id="RHEA:14965"/>
        <dbReference type="ChEBI" id="CHEBI:15377"/>
        <dbReference type="ChEBI" id="CHEBI:15378"/>
        <dbReference type="ChEBI" id="CHEBI:29067"/>
        <dbReference type="ChEBI" id="CHEBI:43474"/>
        <dbReference type="ChEBI" id="CHEBI:59918"/>
        <dbReference type="EC" id="3.6.1.7"/>
    </reaction>
</comment>
<dbReference type="Pfam" id="PF00708">
    <property type="entry name" value="Acylphosphatase"/>
    <property type="match status" value="1"/>
</dbReference>
<dbReference type="PROSITE" id="PS51160">
    <property type="entry name" value="ACYLPHOSPHATASE_3"/>
    <property type="match status" value="1"/>
</dbReference>
<evidence type="ECO:0000313" key="13">
    <source>
        <dbReference type="Proteomes" id="UP000199152"/>
    </source>
</evidence>
<reference evidence="12 13" key="1">
    <citation type="submission" date="2016-10" db="EMBL/GenBank/DDBJ databases">
        <authorList>
            <person name="de Groot N.N."/>
        </authorList>
    </citation>
    <scope>NUCLEOTIDE SEQUENCE [LARGE SCALE GENOMIC DNA]</scope>
    <source>
        <strain evidence="12 13">DSM 45317</strain>
    </source>
</reference>
<dbReference type="Gene3D" id="3.90.870.50">
    <property type="match status" value="1"/>
</dbReference>
<comment type="catalytic activity">
    <reaction evidence="7">
        <text>C-terminal L-cysteinyl-[HypE protein] + carbamoyl phosphate + ATP + H2O = C-terminal S-carboxamide-L-cysteinyl-[HypE protein] + AMP + phosphate + diphosphate + H(+)</text>
        <dbReference type="Rhea" id="RHEA:55636"/>
        <dbReference type="Rhea" id="RHEA-COMP:14247"/>
        <dbReference type="Rhea" id="RHEA-COMP:14392"/>
        <dbReference type="ChEBI" id="CHEBI:15377"/>
        <dbReference type="ChEBI" id="CHEBI:15378"/>
        <dbReference type="ChEBI" id="CHEBI:30616"/>
        <dbReference type="ChEBI" id="CHEBI:33019"/>
        <dbReference type="ChEBI" id="CHEBI:43474"/>
        <dbReference type="ChEBI" id="CHEBI:58228"/>
        <dbReference type="ChEBI" id="CHEBI:76913"/>
        <dbReference type="ChEBI" id="CHEBI:139126"/>
        <dbReference type="ChEBI" id="CHEBI:456215"/>
    </reaction>
</comment>
<dbReference type="GO" id="GO:0016743">
    <property type="term" value="F:carboxyl- or carbamoyltransferase activity"/>
    <property type="evidence" value="ECO:0007669"/>
    <property type="project" value="UniProtKB-UniRule"/>
</dbReference>
<dbReference type="InterPro" id="IPR017945">
    <property type="entry name" value="DHBP_synth_RibB-like_a/b_dom"/>
</dbReference>
<dbReference type="InterPro" id="IPR041440">
    <property type="entry name" value="HypF_C"/>
</dbReference>
<evidence type="ECO:0000256" key="2">
    <source>
        <dbReference type="ARBA" id="ARBA00008097"/>
    </source>
</evidence>
<sequence>MTTTGPSRLTTPAPPAGIRRRLVLSGVVQGVGFRPYVHGLATGLGLAGTVRNDAGGLVCEVEGTPGAVAEFTARLVPGAPPLAVIDDVRTADLPPSGGHGFTIERSAAGSAAEPTLAAPDVATCADCLREVRDPRDRRYRHPFATCTNCGPRFTITTALPYDRATTTMAGFPMCPRCAREYADPADRRFHAQPIACRDCGPRLEFRPADGEPVPGNEPALAAARALLGGGGVLAVKGIGGYHLACRAGDAAAVGTLRRRKRRGAKPFAVMVADLPAARALAEVDDAAARLLTGPARPIVLLPRRATAAAAAAVAPGNPDLGLLLPYTPLHHLLLGPGPDGPGPGPLVMTSGNLGGEPIVADDGEALTRLAALADGWLRHDRPIHVPCDDSVVRIVDGEELPVRRSRGYAPLPVRLPVAVPPVLGAGAELKNTLCLAAGRRAWLSGHIGDMDDLATLDTATAAERHLEHLTAVRPRVVAADAHPGYRSRAWAQRRAGKQGVRSVQHHHAHVASLIAESGRPADRPIVGVAFDGTGYGTDGAVWGGEVLLADGAGFTRRAHLAYVPLPGGDATVDRPYRMALAHLAAAGVPWHPDLPPVAACPAPERRVLAHQLATGLGCVPTSSVGRLFDAVAALAGIRQVVDFEAQAAIELEAAARGTDPGERRYAFPVRPGPVRTADPGPVVRAVADDVRAGVPPAVVAARFHAALADLVRRLAGDVCRDTGCDVVGLTGGVFQNAVLLSAAGRGLREDGLTVLRHRVVPPNDGGLALGQVLVAGSAPRDGEE</sequence>
<evidence type="ECO:0000256" key="3">
    <source>
        <dbReference type="ARBA" id="ARBA00022598"/>
    </source>
</evidence>
<evidence type="ECO:0000259" key="10">
    <source>
        <dbReference type="PROSITE" id="PS51160"/>
    </source>
</evidence>
<dbReference type="EMBL" id="FOSW01000006">
    <property type="protein sequence ID" value="SFL05493.1"/>
    <property type="molecule type" value="Genomic_DNA"/>
</dbReference>
<organism evidence="12 13">
    <name type="scientific">Geodermatophilus ruber</name>
    <dbReference type="NCBI Taxonomy" id="504800"/>
    <lineage>
        <taxon>Bacteria</taxon>
        <taxon>Bacillati</taxon>
        <taxon>Actinomycetota</taxon>
        <taxon>Actinomycetes</taxon>
        <taxon>Geodermatophilales</taxon>
        <taxon>Geodermatophilaceae</taxon>
        <taxon>Geodermatophilus</taxon>
    </lineage>
</organism>
<evidence type="ECO:0000256" key="8">
    <source>
        <dbReference type="PIRNR" id="PIRNR006256"/>
    </source>
</evidence>
<dbReference type="PROSITE" id="PS00150">
    <property type="entry name" value="ACYLPHOSPHATASE_1"/>
    <property type="match status" value="1"/>
</dbReference>
<dbReference type="Gene3D" id="3.30.420.360">
    <property type="match status" value="1"/>
</dbReference>
<dbReference type="GO" id="GO:0051604">
    <property type="term" value="P:protein maturation"/>
    <property type="evidence" value="ECO:0007669"/>
    <property type="project" value="TreeGrafter"/>
</dbReference>
<dbReference type="STRING" id="504800.SAMN04488085_10646"/>
<evidence type="ECO:0000256" key="7">
    <source>
        <dbReference type="ARBA" id="ARBA00048220"/>
    </source>
</evidence>
<dbReference type="RefSeq" id="WP_218146209.1">
    <property type="nucleotide sequence ID" value="NZ_FOSW01000006.1"/>
</dbReference>
<dbReference type="Pfam" id="PF01300">
    <property type="entry name" value="Sua5_yciO_yrdC"/>
    <property type="match status" value="1"/>
</dbReference>
<feature type="active site" evidence="9">
    <location>
        <position position="52"/>
    </location>
</feature>
<keyword evidence="3" id="KW-0436">Ligase</keyword>
<gene>
    <name evidence="12" type="ORF">SAMN04488085_10646</name>
</gene>
<dbReference type="Gene3D" id="3.30.420.40">
    <property type="match status" value="1"/>
</dbReference>
<evidence type="ECO:0000256" key="6">
    <source>
        <dbReference type="ARBA" id="ARBA00022833"/>
    </source>
</evidence>
<evidence type="ECO:0000256" key="1">
    <source>
        <dbReference type="ARBA" id="ARBA00004711"/>
    </source>
</evidence>
<evidence type="ECO:0000256" key="5">
    <source>
        <dbReference type="ARBA" id="ARBA00022771"/>
    </source>
</evidence>
<dbReference type="PIRSF" id="PIRSF006256">
    <property type="entry name" value="CMPcnvr_hdrg_mat"/>
    <property type="match status" value="1"/>
</dbReference>
<feature type="domain" description="Acylphosphatase-like" evidence="10">
    <location>
        <begin position="19"/>
        <end position="105"/>
    </location>
</feature>
<name>A0A1I4EJV4_9ACTN</name>
<comment type="pathway">
    <text evidence="1">Protein modification; [NiFe] hydrogenase maturation.</text>
</comment>
<dbReference type="GO" id="GO:0003725">
    <property type="term" value="F:double-stranded RNA binding"/>
    <property type="evidence" value="ECO:0007669"/>
    <property type="project" value="InterPro"/>
</dbReference>
<dbReference type="InterPro" id="IPR055128">
    <property type="entry name" value="HypF_C_2"/>
</dbReference>
<proteinExistence type="inferred from homology"/>
<dbReference type="PROSITE" id="PS51163">
    <property type="entry name" value="YRDC"/>
    <property type="match status" value="1"/>
</dbReference>
<protein>
    <recommendedName>
        <fullName evidence="8">Carbamoyltransferase</fullName>
        <ecNumber evidence="8">6.2.-.-</ecNumber>
    </recommendedName>
</protein>
<dbReference type="PANTHER" id="PTHR42959:SF1">
    <property type="entry name" value="CARBAMOYLTRANSFERASE HYPF"/>
    <property type="match status" value="1"/>
</dbReference>
<feature type="domain" description="YrdC-like" evidence="11">
    <location>
        <begin position="217"/>
        <end position="407"/>
    </location>
</feature>
<evidence type="ECO:0000313" key="12">
    <source>
        <dbReference type="EMBL" id="SFL05493.1"/>
    </source>
</evidence>
<dbReference type="PANTHER" id="PTHR42959">
    <property type="entry name" value="CARBAMOYLTRANSFERASE"/>
    <property type="match status" value="1"/>
</dbReference>
<keyword evidence="6" id="KW-0862">Zinc</keyword>
<dbReference type="Pfam" id="PF17788">
    <property type="entry name" value="HypF_C"/>
    <property type="match status" value="1"/>
</dbReference>
<evidence type="ECO:0000259" key="11">
    <source>
        <dbReference type="PROSITE" id="PS51163"/>
    </source>
</evidence>
<dbReference type="Pfam" id="PF07503">
    <property type="entry name" value="zf-HYPF"/>
    <property type="match status" value="2"/>
</dbReference>
<dbReference type="Gene3D" id="3.30.110.120">
    <property type="match status" value="1"/>
</dbReference>
<dbReference type="NCBIfam" id="TIGR00143">
    <property type="entry name" value="hypF"/>
    <property type="match status" value="1"/>
</dbReference>
<dbReference type="EC" id="6.2.-.-" evidence="8"/>
<dbReference type="GO" id="GO:0016874">
    <property type="term" value="F:ligase activity"/>
    <property type="evidence" value="ECO:0007669"/>
    <property type="project" value="UniProtKB-UniRule"/>
</dbReference>